<name>A0A8T0V8Z9_PANVG</name>
<accession>A0A8T0V8Z9</accession>
<evidence type="ECO:0000256" key="1">
    <source>
        <dbReference type="SAM" id="MobiDB-lite"/>
    </source>
</evidence>
<evidence type="ECO:0000313" key="3">
    <source>
        <dbReference type="Proteomes" id="UP000823388"/>
    </source>
</evidence>
<evidence type="ECO:0000313" key="2">
    <source>
        <dbReference type="EMBL" id="KAG2631710.1"/>
    </source>
</evidence>
<comment type="caution">
    <text evidence="2">The sequence shown here is derived from an EMBL/GenBank/DDBJ whole genome shotgun (WGS) entry which is preliminary data.</text>
</comment>
<organism evidence="2 3">
    <name type="scientific">Panicum virgatum</name>
    <name type="common">Blackwell switchgrass</name>
    <dbReference type="NCBI Taxonomy" id="38727"/>
    <lineage>
        <taxon>Eukaryota</taxon>
        <taxon>Viridiplantae</taxon>
        <taxon>Streptophyta</taxon>
        <taxon>Embryophyta</taxon>
        <taxon>Tracheophyta</taxon>
        <taxon>Spermatophyta</taxon>
        <taxon>Magnoliopsida</taxon>
        <taxon>Liliopsida</taxon>
        <taxon>Poales</taxon>
        <taxon>Poaceae</taxon>
        <taxon>PACMAD clade</taxon>
        <taxon>Panicoideae</taxon>
        <taxon>Panicodae</taxon>
        <taxon>Paniceae</taxon>
        <taxon>Panicinae</taxon>
        <taxon>Panicum</taxon>
        <taxon>Panicum sect. Hiantes</taxon>
    </lineage>
</organism>
<feature type="region of interest" description="Disordered" evidence="1">
    <location>
        <begin position="22"/>
        <end position="46"/>
    </location>
</feature>
<sequence>MPSLIRRHAVECLGGRAVEDVDGRHHRLSPEDSRHPPLLEEGPGHPHNRLVAPLDDAILLRAVRRGVVALDALIRAVRRELGRRELAAVVAGEVVDEQQEVASSSRCDRCHRATQVPVYELEPLLGSEARLLGEGVPPLLRQHADVAELLHVVEAREASHHLLGAEPLQGLKVEVPKALVPLPCLVVPASCKTKRLGHPDMEDVEAVLPSNHPGEKLATVVPDAEDSAVDHHAGAALIELPKADDGVPQRRDVVDSGEHPVLSGLGGEDHGAHALDLHGGGVPEPDGATYVDVQVGEELPPPGHVVRGAGVEVPAIDPVVVGAVAEENSGTRLVEVE</sequence>
<proteinExistence type="predicted"/>
<protein>
    <submittedName>
        <fullName evidence="2">Uncharacterized protein</fullName>
    </submittedName>
</protein>
<feature type="compositionally biased region" description="Basic and acidic residues" evidence="1">
    <location>
        <begin position="22"/>
        <end position="44"/>
    </location>
</feature>
<keyword evidence="3" id="KW-1185">Reference proteome</keyword>
<gene>
    <name evidence="2" type="ORF">PVAP13_2NG042919</name>
</gene>
<reference evidence="2" key="1">
    <citation type="submission" date="2020-05" db="EMBL/GenBank/DDBJ databases">
        <title>WGS assembly of Panicum virgatum.</title>
        <authorList>
            <person name="Lovell J.T."/>
            <person name="Jenkins J."/>
            <person name="Shu S."/>
            <person name="Juenger T.E."/>
            <person name="Schmutz J."/>
        </authorList>
    </citation>
    <scope>NUCLEOTIDE SEQUENCE</scope>
    <source>
        <strain evidence="2">AP13</strain>
    </source>
</reference>
<dbReference type="Proteomes" id="UP000823388">
    <property type="component" value="Chromosome 2N"/>
</dbReference>
<dbReference type="EMBL" id="CM029040">
    <property type="protein sequence ID" value="KAG2631710.1"/>
    <property type="molecule type" value="Genomic_DNA"/>
</dbReference>
<dbReference type="AlphaFoldDB" id="A0A8T0V8Z9"/>